<dbReference type="EMBL" id="CP046401">
    <property type="protein sequence ID" value="QGY42406.1"/>
    <property type="molecule type" value="Genomic_DNA"/>
</dbReference>
<feature type="compositionally biased region" description="Basic and acidic residues" evidence="2">
    <location>
        <begin position="189"/>
        <end position="198"/>
    </location>
</feature>
<dbReference type="Pfam" id="PF00515">
    <property type="entry name" value="TPR_1"/>
    <property type="match status" value="1"/>
</dbReference>
<organism evidence="4 5">
    <name type="scientific">Maribellus comscasis</name>
    <dbReference type="NCBI Taxonomy" id="2681766"/>
    <lineage>
        <taxon>Bacteria</taxon>
        <taxon>Pseudomonadati</taxon>
        <taxon>Bacteroidota</taxon>
        <taxon>Bacteroidia</taxon>
        <taxon>Marinilabiliales</taxon>
        <taxon>Prolixibacteraceae</taxon>
        <taxon>Maribellus</taxon>
    </lineage>
</organism>
<dbReference type="InterPro" id="IPR019734">
    <property type="entry name" value="TPR_rpt"/>
</dbReference>
<evidence type="ECO:0000256" key="3">
    <source>
        <dbReference type="SAM" id="SignalP"/>
    </source>
</evidence>
<feature type="chain" id="PRO_5026064258" evidence="3">
    <location>
        <begin position="21"/>
        <end position="267"/>
    </location>
</feature>
<dbReference type="SUPFAM" id="SSF48452">
    <property type="entry name" value="TPR-like"/>
    <property type="match status" value="1"/>
</dbReference>
<feature type="compositionally biased region" description="Low complexity" evidence="2">
    <location>
        <begin position="199"/>
        <end position="226"/>
    </location>
</feature>
<protein>
    <submittedName>
        <fullName evidence="4">Tetratricopeptide repeat protein</fullName>
    </submittedName>
</protein>
<dbReference type="PROSITE" id="PS50005">
    <property type="entry name" value="TPR"/>
    <property type="match status" value="1"/>
</dbReference>
<evidence type="ECO:0000313" key="4">
    <source>
        <dbReference type="EMBL" id="QGY42406.1"/>
    </source>
</evidence>
<feature type="region of interest" description="Disordered" evidence="2">
    <location>
        <begin position="151"/>
        <end position="267"/>
    </location>
</feature>
<gene>
    <name evidence="4" type="ORF">GM418_01675</name>
</gene>
<proteinExistence type="predicted"/>
<dbReference type="Gene3D" id="1.25.40.10">
    <property type="entry name" value="Tetratricopeptide repeat domain"/>
    <property type="match status" value="1"/>
</dbReference>
<accession>A0A6I6JI49</accession>
<feature type="signal peptide" evidence="3">
    <location>
        <begin position="1"/>
        <end position="20"/>
    </location>
</feature>
<name>A0A6I6JI49_9BACT</name>
<keyword evidence="1" id="KW-0802">TPR repeat</keyword>
<feature type="repeat" description="TPR" evidence="1">
    <location>
        <begin position="104"/>
        <end position="137"/>
    </location>
</feature>
<evidence type="ECO:0000313" key="5">
    <source>
        <dbReference type="Proteomes" id="UP000428260"/>
    </source>
</evidence>
<dbReference type="Proteomes" id="UP000428260">
    <property type="component" value="Chromosome"/>
</dbReference>
<dbReference type="KEGG" id="mcos:GM418_01675"/>
<evidence type="ECO:0000256" key="2">
    <source>
        <dbReference type="SAM" id="MobiDB-lite"/>
    </source>
</evidence>
<feature type="compositionally biased region" description="Basic and acidic residues" evidence="2">
    <location>
        <begin position="241"/>
        <end position="250"/>
    </location>
</feature>
<dbReference type="AlphaFoldDB" id="A0A6I6JI49"/>
<sequence>MKQIILTAMMLTSISILVSAQNERKFVRNGNKLFMEAVKDTSQLDTTKFSNAETEYRKALNKKPADTKWNFNLADALYKQMRFDEASSKFNELADKMETPEEKARALHNVGNSQLMQQKLDESIEAYKEALRNNPNDLDTKYNLAYAQMLKQQQQNQQNQDQNKDQNKDQQNQDQQNKDQNQDQNQDQNKNDQNKQDQQDQQNQQNQQNQNKDQQQQQQQQQQQNKISKENAEQLLQALQNDEKDIQEKVKKAKAAKAKRTRVEKEW</sequence>
<reference evidence="4 5" key="1">
    <citation type="submission" date="2019-11" db="EMBL/GenBank/DDBJ databases">
        <authorList>
            <person name="Zheng R.K."/>
            <person name="Sun C.M."/>
        </authorList>
    </citation>
    <scope>NUCLEOTIDE SEQUENCE [LARGE SCALE GENOMIC DNA]</scope>
    <source>
        <strain evidence="4 5">WC007</strain>
    </source>
</reference>
<dbReference type="Pfam" id="PF13432">
    <property type="entry name" value="TPR_16"/>
    <property type="match status" value="1"/>
</dbReference>
<keyword evidence="5" id="KW-1185">Reference proteome</keyword>
<feature type="compositionally biased region" description="Low complexity" evidence="2">
    <location>
        <begin position="151"/>
        <end position="161"/>
    </location>
</feature>
<evidence type="ECO:0000256" key="1">
    <source>
        <dbReference type="PROSITE-ProRule" id="PRU00339"/>
    </source>
</evidence>
<dbReference type="SMART" id="SM00028">
    <property type="entry name" value="TPR"/>
    <property type="match status" value="2"/>
</dbReference>
<dbReference type="InterPro" id="IPR011990">
    <property type="entry name" value="TPR-like_helical_dom_sf"/>
</dbReference>
<dbReference type="RefSeq" id="WP_158862520.1">
    <property type="nucleotide sequence ID" value="NZ_CP046401.1"/>
</dbReference>
<feature type="compositionally biased region" description="Basic residues" evidence="2">
    <location>
        <begin position="251"/>
        <end position="260"/>
    </location>
</feature>
<keyword evidence="3" id="KW-0732">Signal</keyword>